<evidence type="ECO:0000313" key="10">
    <source>
        <dbReference type="Proteomes" id="UP001200247"/>
    </source>
</evidence>
<dbReference type="GO" id="GO:0016887">
    <property type="term" value="F:ATP hydrolysis activity"/>
    <property type="evidence" value="ECO:0007669"/>
    <property type="project" value="UniProtKB-UniRule"/>
</dbReference>
<proteinExistence type="inferred from homology"/>
<dbReference type="OrthoDB" id="9766019at2"/>
<accession>A0A248LMA5</accession>
<dbReference type="GO" id="GO:0140662">
    <property type="term" value="F:ATP-dependent protein folding chaperone"/>
    <property type="evidence" value="ECO:0007669"/>
    <property type="project" value="InterPro"/>
</dbReference>
<dbReference type="PANTHER" id="PTHR19375">
    <property type="entry name" value="HEAT SHOCK PROTEIN 70KDA"/>
    <property type="match status" value="1"/>
</dbReference>
<evidence type="ECO:0000313" key="9">
    <source>
        <dbReference type="Proteomes" id="UP000197424"/>
    </source>
</evidence>
<dbReference type="Gene3D" id="3.90.640.10">
    <property type="entry name" value="Actin, Chain A, domain 4"/>
    <property type="match status" value="1"/>
</dbReference>
<dbReference type="FunFam" id="2.60.34.10:FF:000005">
    <property type="entry name" value="Chaperone protein HscA homolog"/>
    <property type="match status" value="1"/>
</dbReference>
<dbReference type="Gene3D" id="3.30.420.40">
    <property type="match status" value="2"/>
</dbReference>
<dbReference type="Gene3D" id="2.60.34.10">
    <property type="entry name" value="Substrate Binding Domain Of DNAk, Chain A, domain 1"/>
    <property type="match status" value="1"/>
</dbReference>
<organism evidence="7 9">
    <name type="scientific">Laribacter hongkongensis</name>
    <dbReference type="NCBI Taxonomy" id="168471"/>
    <lineage>
        <taxon>Bacteria</taxon>
        <taxon>Pseudomonadati</taxon>
        <taxon>Pseudomonadota</taxon>
        <taxon>Betaproteobacteria</taxon>
        <taxon>Neisseriales</taxon>
        <taxon>Aquaspirillaceae</taxon>
        <taxon>Laribacter</taxon>
    </lineage>
</organism>
<dbReference type="InterPro" id="IPR042039">
    <property type="entry name" value="HscA_NBD"/>
</dbReference>
<dbReference type="NCBIfam" id="NF003520">
    <property type="entry name" value="PRK05183.1"/>
    <property type="match status" value="1"/>
</dbReference>
<reference evidence="7" key="1">
    <citation type="journal article" date="2017" name="J. Antimicrob. Chemother.">
        <title>Emergence and genomic analysis of MDR Laribacter hongkongensis strain HLGZ1 from Guangzhou, China.</title>
        <authorList>
            <person name="Wu H.K."/>
            <person name="Chen J.H."/>
            <person name="Yang L."/>
            <person name="Li A.R."/>
            <person name="Su D.H."/>
            <person name="Lin Y.P."/>
            <person name="Chen D.Q."/>
        </authorList>
    </citation>
    <scope>NUCLEOTIDE SEQUENCE</scope>
    <source>
        <strain evidence="7">HLGZ1</strain>
    </source>
</reference>
<comment type="similarity">
    <text evidence="1 5 6">Belongs to the heat shock protein 70 family.</text>
</comment>
<dbReference type="InterPro" id="IPR029048">
    <property type="entry name" value="HSP70_C_sf"/>
</dbReference>
<dbReference type="PROSITE" id="PS00329">
    <property type="entry name" value="HSP70_2"/>
    <property type="match status" value="1"/>
</dbReference>
<evidence type="ECO:0000256" key="2">
    <source>
        <dbReference type="ARBA" id="ARBA00022741"/>
    </source>
</evidence>
<reference evidence="7" key="3">
    <citation type="submission" date="2017-06" db="EMBL/GenBank/DDBJ databases">
        <authorList>
            <person name="Kim H.J."/>
            <person name="Triplett B.A."/>
        </authorList>
    </citation>
    <scope>NUCLEOTIDE SEQUENCE</scope>
    <source>
        <strain evidence="7">HLGZ1</strain>
    </source>
</reference>
<dbReference type="SUPFAM" id="SSF53067">
    <property type="entry name" value="Actin-like ATPase domain"/>
    <property type="match status" value="2"/>
</dbReference>
<dbReference type="InterPro" id="IPR029047">
    <property type="entry name" value="HSP70_peptide-bd_sf"/>
</dbReference>
<dbReference type="Proteomes" id="UP000197424">
    <property type="component" value="Chromosome"/>
</dbReference>
<gene>
    <name evidence="5 7" type="primary">hscA</name>
    <name evidence="8" type="ORF">LH440_15615</name>
    <name evidence="7" type="ORF">LHGZ1_3037</name>
</gene>
<dbReference type="SUPFAM" id="SSF100920">
    <property type="entry name" value="Heat shock protein 70kD (HSP70), peptide-binding domain"/>
    <property type="match status" value="1"/>
</dbReference>
<dbReference type="AlphaFoldDB" id="A0A248LMA5"/>
<dbReference type="GO" id="GO:0005524">
    <property type="term" value="F:ATP binding"/>
    <property type="evidence" value="ECO:0007669"/>
    <property type="project" value="UniProtKB-KW"/>
</dbReference>
<evidence type="ECO:0000256" key="6">
    <source>
        <dbReference type="RuleBase" id="RU003322"/>
    </source>
</evidence>
<dbReference type="InterPro" id="IPR018181">
    <property type="entry name" value="Heat_shock_70_CS"/>
</dbReference>
<evidence type="ECO:0000256" key="5">
    <source>
        <dbReference type="HAMAP-Rule" id="MF_00679"/>
    </source>
</evidence>
<evidence type="ECO:0000256" key="1">
    <source>
        <dbReference type="ARBA" id="ARBA00007381"/>
    </source>
</evidence>
<evidence type="ECO:0000313" key="8">
    <source>
        <dbReference type="EMBL" id="MCG9027297.1"/>
    </source>
</evidence>
<dbReference type="PROSITE" id="PS01036">
    <property type="entry name" value="HSP70_3"/>
    <property type="match status" value="1"/>
</dbReference>
<sequence length="619" mass="66079">MALLQIAEPGLSAAPHQHRLAVGIDLGTTNSLVATVRSGAATVLPDEHGYHLLPSVVRYTEDGATEVGYAARAHQSDDPHNTVVSVKRFMGRGLSDLADAAATPYRFVDAPGMVRLVTRQGEKSPVEVSADILRALKARAESSLGGELTGAVITVPAYFDDAQRQATKDAARLAGLNVLRLLNEPTAAAIAYGLDNAAEGTYVVYDLGGGTFDVSILRLTRGVFEVLATSGDSALGGDDFDHRIYCWLLEKAGLSQLPDGDIRRLLTLARAAKEHLTDNTSARINTVLSDRQVIDLELSRDELAAITRTLVDKTLLPVRRALRDARISVDDVKGVVLVGGATRMPQVRRAVGDFFKRPPLTNLDPDQVVAIGAAMQANVLAGNKGEDDWLLLDVTPLSLGLETMGGLVEKIIPRNSTIPTARAQEFTTFKDGQTAMAVHVLQGERELVSDCRSLARFELRGIPPMVAGAARIRVTFQVDADGLLSVAAREQSSGVEASITIKPSYGLTDDQITQMLTDSLAHVKDDIAARKLREAVVDAESLIATTDAALKSDGDLLAPSELQAIDNAVAALRSAIAAQQTVAINAATARLNDATNDFASRRMDRNIRRALAGQKISDL</sequence>
<dbReference type="GeneID" id="75110196"/>
<dbReference type="RefSeq" id="WP_012698303.1">
    <property type="nucleotide sequence ID" value="NZ_CP022115.1"/>
</dbReference>
<evidence type="ECO:0000256" key="4">
    <source>
        <dbReference type="ARBA" id="ARBA00023186"/>
    </source>
</evidence>
<dbReference type="InterPro" id="IPR013126">
    <property type="entry name" value="Hsp_70_fam"/>
</dbReference>
<dbReference type="SMR" id="A0A248LMA5"/>
<dbReference type="NCBIfam" id="TIGR01991">
    <property type="entry name" value="HscA"/>
    <property type="match status" value="1"/>
</dbReference>
<keyword evidence="4 5" id="KW-0143">Chaperone</keyword>
<dbReference type="GO" id="GO:0051082">
    <property type="term" value="F:unfolded protein binding"/>
    <property type="evidence" value="ECO:0007669"/>
    <property type="project" value="InterPro"/>
</dbReference>
<dbReference type="HAMAP" id="MF_00679">
    <property type="entry name" value="HscA"/>
    <property type="match status" value="1"/>
</dbReference>
<dbReference type="SUPFAM" id="SSF100934">
    <property type="entry name" value="Heat shock protein 70kD (HSP70), C-terminal subdomain"/>
    <property type="match status" value="1"/>
</dbReference>
<dbReference type="GO" id="GO:0016226">
    <property type="term" value="P:iron-sulfur cluster assembly"/>
    <property type="evidence" value="ECO:0007669"/>
    <property type="project" value="InterPro"/>
</dbReference>
<reference evidence="9" key="2">
    <citation type="submission" date="2017-06" db="EMBL/GenBank/DDBJ databases">
        <title>Whole genome sequence of Laribacter hongkongensis LHGZ1.</title>
        <authorList>
            <person name="Chen D."/>
            <person name="Wu H."/>
            <person name="Chen J."/>
        </authorList>
    </citation>
    <scope>NUCLEOTIDE SEQUENCE [LARGE SCALE GENOMIC DNA]</scope>
    <source>
        <strain evidence="9">LHGZ1</strain>
    </source>
</reference>
<protein>
    <recommendedName>
        <fullName evidence="5">Chaperone protein HscA homolog</fullName>
    </recommendedName>
</protein>
<dbReference type="CDD" id="cd10236">
    <property type="entry name" value="ASKHA_NBD_HSP70_HscA"/>
    <property type="match status" value="1"/>
</dbReference>
<dbReference type="FunFam" id="3.30.420.40:FF:000046">
    <property type="entry name" value="Chaperone protein HscA"/>
    <property type="match status" value="1"/>
</dbReference>
<dbReference type="PROSITE" id="PS00297">
    <property type="entry name" value="HSP70_1"/>
    <property type="match status" value="1"/>
</dbReference>
<dbReference type="EMBL" id="CP022115">
    <property type="protein sequence ID" value="ASJ25868.1"/>
    <property type="molecule type" value="Genomic_DNA"/>
</dbReference>
<dbReference type="InterPro" id="IPR010236">
    <property type="entry name" value="ISC_FeS_clus_asmbl_HscA"/>
</dbReference>
<dbReference type="Proteomes" id="UP001200247">
    <property type="component" value="Unassembled WGS sequence"/>
</dbReference>
<keyword evidence="2 5" id="KW-0547">Nucleotide-binding</keyword>
<keyword evidence="3 5" id="KW-0067">ATP-binding</keyword>
<evidence type="ECO:0000256" key="3">
    <source>
        <dbReference type="ARBA" id="ARBA00022840"/>
    </source>
</evidence>
<dbReference type="EMBL" id="JAJAXM010000048">
    <property type="protein sequence ID" value="MCG9027297.1"/>
    <property type="molecule type" value="Genomic_DNA"/>
</dbReference>
<dbReference type="PRINTS" id="PR00301">
    <property type="entry name" value="HEATSHOCK70"/>
</dbReference>
<evidence type="ECO:0000313" key="7">
    <source>
        <dbReference type="EMBL" id="ASJ25868.1"/>
    </source>
</evidence>
<keyword evidence="8" id="KW-0378">Hydrolase</keyword>
<dbReference type="Pfam" id="PF00012">
    <property type="entry name" value="HSP70"/>
    <property type="match status" value="1"/>
</dbReference>
<comment type="function">
    <text evidence="5">Chaperone involved in the maturation of iron-sulfur cluster-containing proteins. Has a low intrinsic ATPase activity which is markedly stimulated by HscB.</text>
</comment>
<reference evidence="8 10" key="4">
    <citation type="submission" date="2021-10" db="EMBL/GenBank/DDBJ databases">
        <title>Whole-genome sequencing analysis of Laribacter hongkongensis: virulence gene profiles, carbohydrate-active enzyme prediction, and antimicrobial resistance characterization.</title>
        <authorList>
            <person name="Yuan P."/>
            <person name="Zhan Y."/>
            <person name="Chen D."/>
        </authorList>
    </citation>
    <scope>NUCLEOTIDE SEQUENCE [LARGE SCALE GENOMIC DNA]</scope>
    <source>
        <strain evidence="8 10">W67</strain>
    </source>
</reference>
<dbReference type="OMA" id="GGESHMP"/>
<name>A0A248LMA5_9NEIS</name>
<dbReference type="Gene3D" id="1.20.1270.10">
    <property type="match status" value="1"/>
</dbReference>
<dbReference type="InterPro" id="IPR043129">
    <property type="entry name" value="ATPase_NBD"/>
</dbReference>